<evidence type="ECO:0000313" key="4">
    <source>
        <dbReference type="Proteomes" id="UP000008370"/>
    </source>
</evidence>
<evidence type="ECO:0000313" key="3">
    <source>
        <dbReference type="EMBL" id="EKM48513.1"/>
    </source>
</evidence>
<dbReference type="SUPFAM" id="SSF51905">
    <property type="entry name" value="FAD/NAD(P)-binding domain"/>
    <property type="match status" value="1"/>
</dbReference>
<evidence type="ECO:0000256" key="1">
    <source>
        <dbReference type="ARBA" id="ARBA00010790"/>
    </source>
</evidence>
<dbReference type="Proteomes" id="UP000008370">
    <property type="component" value="Unassembled WGS sequence"/>
</dbReference>
<dbReference type="AlphaFoldDB" id="K5VBM9"/>
<reference evidence="3 4" key="1">
    <citation type="journal article" date="2012" name="BMC Genomics">
        <title>Comparative genomics of the white-rot fungi, Phanerochaete carnosa and P. chrysosporium, to elucidate the genetic basis of the distinct wood types they colonize.</title>
        <authorList>
            <person name="Suzuki H."/>
            <person name="MacDonald J."/>
            <person name="Syed K."/>
            <person name="Salamov A."/>
            <person name="Hori C."/>
            <person name="Aerts A."/>
            <person name="Henrissat B."/>
            <person name="Wiebenga A."/>
            <person name="vanKuyk P.A."/>
            <person name="Barry K."/>
            <person name="Lindquist E."/>
            <person name="LaButti K."/>
            <person name="Lapidus A."/>
            <person name="Lucas S."/>
            <person name="Coutinho P."/>
            <person name="Gong Y."/>
            <person name="Samejima M."/>
            <person name="Mahadevan R."/>
            <person name="Abou-Zaid M."/>
            <person name="de Vries R.P."/>
            <person name="Igarashi K."/>
            <person name="Yadav J.S."/>
            <person name="Grigoriev I.V."/>
            <person name="Master E.R."/>
        </authorList>
    </citation>
    <scope>NUCLEOTIDE SEQUENCE [LARGE SCALE GENOMIC DNA]</scope>
    <source>
        <strain evidence="3 4">HHB-10118-sp</strain>
    </source>
</reference>
<dbReference type="InterPro" id="IPR012132">
    <property type="entry name" value="GMC_OxRdtase"/>
</dbReference>
<organism evidence="3 4">
    <name type="scientific">Phanerochaete carnosa (strain HHB-10118-sp)</name>
    <name type="common">White-rot fungus</name>
    <name type="synonym">Peniophora carnosa</name>
    <dbReference type="NCBI Taxonomy" id="650164"/>
    <lineage>
        <taxon>Eukaryota</taxon>
        <taxon>Fungi</taxon>
        <taxon>Dikarya</taxon>
        <taxon>Basidiomycota</taxon>
        <taxon>Agaricomycotina</taxon>
        <taxon>Agaricomycetes</taxon>
        <taxon>Polyporales</taxon>
        <taxon>Phanerochaetaceae</taxon>
        <taxon>Phanerochaete</taxon>
    </lineage>
</organism>
<dbReference type="Pfam" id="PF00732">
    <property type="entry name" value="GMC_oxred_N"/>
    <property type="match status" value="1"/>
</dbReference>
<dbReference type="PANTHER" id="PTHR11552:SF219">
    <property type="entry name" value="GLUCOSE-METHANOL-CHOLINE OXIDOREDUCTASE N-TERMINAL DOMAIN-CONTAINING PROTEIN"/>
    <property type="match status" value="1"/>
</dbReference>
<dbReference type="GeneID" id="18913583"/>
<dbReference type="KEGG" id="pco:PHACADRAFT_214768"/>
<keyword evidence="4" id="KW-1185">Reference proteome</keyword>
<dbReference type="InParanoid" id="K5VBM9"/>
<dbReference type="HOGENOM" id="CLU_990816_0_0_1"/>
<sequence length="281" mass="30056">MSRLILTVHHHASSARMHRRASSVLSYSAAATLPACNSRSARPGRNNRYVLARRLAEDTSCSVLVIERGDARDIWLDRSAQLPVNASVYALPASSRAAQPISGSFLIHHTIDSLGNRQSTFRAFLPKEFVLAHSQDLHICVNTVARKIETEGLVDGNLRATGVVVQSATPGATSVLVKARRGVVLCSGVLRTPQVGVGPEKYLRGMGIPVVHNLEGVGSSLRDHMGTHIDLQYPLKHSLVVLVWGPCFSFTDSCAASSLAMGGSSLRSSKYAPSPASADLT</sequence>
<dbReference type="RefSeq" id="XP_007402934.1">
    <property type="nucleotide sequence ID" value="XM_007402872.1"/>
</dbReference>
<dbReference type="EMBL" id="JH930980">
    <property type="protein sequence ID" value="EKM48513.1"/>
    <property type="molecule type" value="Genomic_DNA"/>
</dbReference>
<dbReference type="Gene3D" id="3.50.50.60">
    <property type="entry name" value="FAD/NAD(P)-binding domain"/>
    <property type="match status" value="1"/>
</dbReference>
<evidence type="ECO:0000259" key="2">
    <source>
        <dbReference type="Pfam" id="PF00732"/>
    </source>
</evidence>
<gene>
    <name evidence="3" type="ORF">PHACADRAFT_214768</name>
</gene>
<dbReference type="GO" id="GO:0016614">
    <property type="term" value="F:oxidoreductase activity, acting on CH-OH group of donors"/>
    <property type="evidence" value="ECO:0007669"/>
    <property type="project" value="InterPro"/>
</dbReference>
<dbReference type="GO" id="GO:0050660">
    <property type="term" value="F:flavin adenine dinucleotide binding"/>
    <property type="evidence" value="ECO:0007669"/>
    <property type="project" value="InterPro"/>
</dbReference>
<comment type="similarity">
    <text evidence="1">Belongs to the GMC oxidoreductase family.</text>
</comment>
<dbReference type="PANTHER" id="PTHR11552">
    <property type="entry name" value="GLUCOSE-METHANOL-CHOLINE GMC OXIDOREDUCTASE"/>
    <property type="match status" value="1"/>
</dbReference>
<dbReference type="InterPro" id="IPR036188">
    <property type="entry name" value="FAD/NAD-bd_sf"/>
</dbReference>
<name>K5VBM9_PHACS</name>
<protein>
    <recommendedName>
        <fullName evidence="2">Glucose-methanol-choline oxidoreductase N-terminal domain-containing protein</fullName>
    </recommendedName>
</protein>
<feature type="domain" description="Glucose-methanol-choline oxidoreductase N-terminal" evidence="2">
    <location>
        <begin position="113"/>
        <end position="225"/>
    </location>
</feature>
<dbReference type="OrthoDB" id="269227at2759"/>
<proteinExistence type="inferred from homology"/>
<dbReference type="InterPro" id="IPR000172">
    <property type="entry name" value="GMC_OxRdtase_N"/>
</dbReference>
<accession>K5VBM9</accession>